<protein>
    <submittedName>
        <fullName evidence="2">Uncharacterized protein</fullName>
    </submittedName>
</protein>
<feature type="compositionally biased region" description="Polar residues" evidence="1">
    <location>
        <begin position="1"/>
        <end position="14"/>
    </location>
</feature>
<dbReference type="AlphaFoldDB" id="A0A9P6KA91"/>
<gene>
    <name evidence="2" type="ORF">BGW38_006494</name>
</gene>
<feature type="region of interest" description="Disordered" evidence="1">
    <location>
        <begin position="44"/>
        <end position="64"/>
    </location>
</feature>
<dbReference type="EMBL" id="JAABOA010004158">
    <property type="protein sequence ID" value="KAF9577974.1"/>
    <property type="molecule type" value="Genomic_DNA"/>
</dbReference>
<reference evidence="2" key="1">
    <citation type="journal article" date="2020" name="Fungal Divers.">
        <title>Resolving the Mortierellaceae phylogeny through synthesis of multi-gene phylogenetics and phylogenomics.</title>
        <authorList>
            <person name="Vandepol N."/>
            <person name="Liber J."/>
            <person name="Desiro A."/>
            <person name="Na H."/>
            <person name="Kennedy M."/>
            <person name="Barry K."/>
            <person name="Grigoriev I.V."/>
            <person name="Miller A.N."/>
            <person name="O'Donnell K."/>
            <person name="Stajich J.E."/>
            <person name="Bonito G."/>
        </authorList>
    </citation>
    <scope>NUCLEOTIDE SEQUENCE</scope>
    <source>
        <strain evidence="2">KOD1015</strain>
    </source>
</reference>
<organism evidence="2 3">
    <name type="scientific">Lunasporangiospora selenospora</name>
    <dbReference type="NCBI Taxonomy" id="979761"/>
    <lineage>
        <taxon>Eukaryota</taxon>
        <taxon>Fungi</taxon>
        <taxon>Fungi incertae sedis</taxon>
        <taxon>Mucoromycota</taxon>
        <taxon>Mortierellomycotina</taxon>
        <taxon>Mortierellomycetes</taxon>
        <taxon>Mortierellales</taxon>
        <taxon>Mortierellaceae</taxon>
        <taxon>Lunasporangiospora</taxon>
    </lineage>
</organism>
<sequence>MAMTEQHPTNTYFHQPTHARVDSKLLSDPSSEKLDEAHFTVLQQSPGSASNGGLRRCAATRDLT</sequence>
<proteinExistence type="predicted"/>
<dbReference type="Proteomes" id="UP000780801">
    <property type="component" value="Unassembled WGS sequence"/>
</dbReference>
<dbReference type="OrthoDB" id="2388626at2759"/>
<feature type="compositionally biased region" description="Basic and acidic residues" evidence="1">
    <location>
        <begin position="19"/>
        <end position="29"/>
    </location>
</feature>
<evidence type="ECO:0000313" key="3">
    <source>
        <dbReference type="Proteomes" id="UP000780801"/>
    </source>
</evidence>
<accession>A0A9P6KA91</accession>
<evidence type="ECO:0000313" key="2">
    <source>
        <dbReference type="EMBL" id="KAF9577974.1"/>
    </source>
</evidence>
<keyword evidence="3" id="KW-1185">Reference proteome</keyword>
<feature type="region of interest" description="Disordered" evidence="1">
    <location>
        <begin position="1"/>
        <end position="29"/>
    </location>
</feature>
<comment type="caution">
    <text evidence="2">The sequence shown here is derived from an EMBL/GenBank/DDBJ whole genome shotgun (WGS) entry which is preliminary data.</text>
</comment>
<evidence type="ECO:0000256" key="1">
    <source>
        <dbReference type="SAM" id="MobiDB-lite"/>
    </source>
</evidence>
<feature type="non-terminal residue" evidence="2">
    <location>
        <position position="64"/>
    </location>
</feature>
<name>A0A9P6KA91_9FUNG</name>